<dbReference type="Proteomes" id="UP001145742">
    <property type="component" value="Unassembled WGS sequence"/>
</dbReference>
<proteinExistence type="predicted"/>
<organism evidence="1 2">
    <name type="scientific">Willisornis vidua</name>
    <name type="common">Xingu scale-backed antbird</name>
    <dbReference type="NCBI Taxonomy" id="1566151"/>
    <lineage>
        <taxon>Eukaryota</taxon>
        <taxon>Metazoa</taxon>
        <taxon>Chordata</taxon>
        <taxon>Craniata</taxon>
        <taxon>Vertebrata</taxon>
        <taxon>Euteleostomi</taxon>
        <taxon>Archelosauria</taxon>
        <taxon>Archosauria</taxon>
        <taxon>Dinosauria</taxon>
        <taxon>Saurischia</taxon>
        <taxon>Theropoda</taxon>
        <taxon>Coelurosauria</taxon>
        <taxon>Aves</taxon>
        <taxon>Neognathae</taxon>
        <taxon>Neoaves</taxon>
        <taxon>Telluraves</taxon>
        <taxon>Australaves</taxon>
        <taxon>Passeriformes</taxon>
        <taxon>Thamnophilidae</taxon>
        <taxon>Willisornis</taxon>
    </lineage>
</organism>
<gene>
    <name evidence="1" type="ORF">WISP_122697</name>
</gene>
<reference evidence="1" key="1">
    <citation type="submission" date="2019-10" db="EMBL/GenBank/DDBJ databases">
        <authorList>
            <person name="Soares A.E.R."/>
            <person name="Aleixo A."/>
            <person name="Schneider P."/>
            <person name="Miyaki C.Y."/>
            <person name="Schneider M.P."/>
            <person name="Mello C."/>
            <person name="Vasconcelos A.T.R."/>
        </authorList>
    </citation>
    <scope>NUCLEOTIDE SEQUENCE</scope>
    <source>
        <tissue evidence="1">Muscle</tissue>
    </source>
</reference>
<comment type="caution">
    <text evidence="1">The sequence shown here is derived from an EMBL/GenBank/DDBJ whole genome shotgun (WGS) entry which is preliminary data.</text>
</comment>
<evidence type="ECO:0000313" key="1">
    <source>
        <dbReference type="EMBL" id="KAJ7408030.1"/>
    </source>
</evidence>
<accession>A0ABQ9CXD1</accession>
<sequence>MIILLHEDQRGKVRYGNALPEPFPITNGVKQGKGQQYGGHADENATALGRARLQDGGSPPPEDSALW</sequence>
<dbReference type="EMBL" id="WHWB01034567">
    <property type="protein sequence ID" value="KAJ7408030.1"/>
    <property type="molecule type" value="Genomic_DNA"/>
</dbReference>
<protein>
    <submittedName>
        <fullName evidence="1">Uncharacterized protein</fullName>
    </submittedName>
</protein>
<keyword evidence="2" id="KW-1185">Reference proteome</keyword>
<name>A0ABQ9CXD1_9PASS</name>
<evidence type="ECO:0000313" key="2">
    <source>
        <dbReference type="Proteomes" id="UP001145742"/>
    </source>
</evidence>